<dbReference type="Gene3D" id="2.60.40.1880">
    <property type="entry name" value="Invasion associated locus B (IalB) protein"/>
    <property type="match status" value="1"/>
</dbReference>
<dbReference type="EMBL" id="NRSD01000002">
    <property type="protein sequence ID" value="MBK1643741.1"/>
    <property type="molecule type" value="Genomic_DNA"/>
</dbReference>
<proteinExistence type="predicted"/>
<accession>A0A9X0WFH5</accession>
<dbReference type="Proteomes" id="UP001138802">
    <property type="component" value="Unassembled WGS sequence"/>
</dbReference>
<evidence type="ECO:0000313" key="2">
    <source>
        <dbReference type="Proteomes" id="UP001138802"/>
    </source>
</evidence>
<dbReference type="InterPro" id="IPR038696">
    <property type="entry name" value="IalB_sf"/>
</dbReference>
<protein>
    <submittedName>
        <fullName evidence="1">Uncharacterized protein</fullName>
    </submittedName>
</protein>
<dbReference type="InterPro" id="IPR010642">
    <property type="entry name" value="Invasion_prot_B"/>
</dbReference>
<reference evidence="1 2" key="1">
    <citation type="journal article" date="2020" name="Microorganisms">
        <title>Osmotic Adaptation and Compatible Solute Biosynthesis of Phototrophic Bacteria as Revealed from Genome Analyses.</title>
        <authorList>
            <person name="Imhoff J.F."/>
            <person name="Rahn T."/>
            <person name="Kunzel S."/>
            <person name="Keller A."/>
            <person name="Neulinger S.C."/>
        </authorList>
    </citation>
    <scope>NUCLEOTIDE SEQUENCE [LARGE SCALE GENOMIC DNA]</scope>
    <source>
        <strain evidence="1 2">DSM 21303</strain>
    </source>
</reference>
<dbReference type="Pfam" id="PF06776">
    <property type="entry name" value="IalB"/>
    <property type="match status" value="1"/>
</dbReference>
<keyword evidence="2" id="KW-1185">Reference proteome</keyword>
<sequence>MRRAKHASAVAVLLDAPLQLQTDASPTVDLVAQICLPRGCSTGTALTQTFINAARQGQQDHLRLRLNDAQTLDLGLSLGGFGLAYETP</sequence>
<dbReference type="AlphaFoldDB" id="A0A9X0WFH5"/>
<evidence type="ECO:0000313" key="1">
    <source>
        <dbReference type="EMBL" id="MBK1643741.1"/>
    </source>
</evidence>
<comment type="caution">
    <text evidence="1">The sequence shown here is derived from an EMBL/GenBank/DDBJ whole genome shotgun (WGS) entry which is preliminary data.</text>
</comment>
<name>A0A9X0WFH5_9GAMM</name>
<organism evidence="1 2">
    <name type="scientific">Thiocapsa imhoffii</name>
    <dbReference type="NCBI Taxonomy" id="382777"/>
    <lineage>
        <taxon>Bacteria</taxon>
        <taxon>Pseudomonadati</taxon>
        <taxon>Pseudomonadota</taxon>
        <taxon>Gammaproteobacteria</taxon>
        <taxon>Chromatiales</taxon>
        <taxon>Chromatiaceae</taxon>
        <taxon>Thiocapsa</taxon>
    </lineage>
</organism>
<gene>
    <name evidence="1" type="ORF">CKO25_03515</name>
</gene>
<dbReference type="RefSeq" id="WP_200386538.1">
    <property type="nucleotide sequence ID" value="NZ_NRSD01000002.1"/>
</dbReference>